<comment type="caution">
    <text evidence="2">The sequence shown here is derived from an EMBL/GenBank/DDBJ whole genome shotgun (WGS) entry which is preliminary data.</text>
</comment>
<dbReference type="RefSeq" id="WP_240567467.1">
    <property type="nucleotide sequence ID" value="NZ_JAKVPY010000006.1"/>
</dbReference>
<dbReference type="EMBL" id="JAKVPY010000006">
    <property type="protein sequence ID" value="MCH4562704.1"/>
    <property type="molecule type" value="Genomic_DNA"/>
</dbReference>
<feature type="domain" description="Bacterial sugar transferase" evidence="1">
    <location>
        <begin position="52"/>
        <end position="92"/>
    </location>
</feature>
<dbReference type="Proteomes" id="UP001202117">
    <property type="component" value="Unassembled WGS sequence"/>
</dbReference>
<organism evidence="2 3">
    <name type="scientific">Halomonas flagellata</name>
    <dbReference type="NCBI Taxonomy" id="2920385"/>
    <lineage>
        <taxon>Bacteria</taxon>
        <taxon>Pseudomonadati</taxon>
        <taxon>Pseudomonadota</taxon>
        <taxon>Gammaproteobacteria</taxon>
        <taxon>Oceanospirillales</taxon>
        <taxon>Halomonadaceae</taxon>
        <taxon>Halomonas</taxon>
    </lineage>
</organism>
<protein>
    <submittedName>
        <fullName evidence="2">Sugar transferase</fullName>
    </submittedName>
</protein>
<evidence type="ECO:0000259" key="1">
    <source>
        <dbReference type="Pfam" id="PF02397"/>
    </source>
</evidence>
<proteinExistence type="predicted"/>
<reference evidence="2 3" key="1">
    <citation type="submission" date="2022-02" db="EMBL/GenBank/DDBJ databases">
        <title>Halomonas fukangensis sp. nov., a halophilic bacterium isolated from a bulk soil of Kalidium foliatum at Fukang.</title>
        <authorList>
            <person name="Huang Y."/>
        </authorList>
    </citation>
    <scope>NUCLEOTIDE SEQUENCE [LARGE SCALE GENOMIC DNA]</scope>
    <source>
        <strain evidence="2 3">EGI 63088</strain>
    </source>
</reference>
<dbReference type="Pfam" id="PF02397">
    <property type="entry name" value="Bac_transf"/>
    <property type="match status" value="1"/>
</dbReference>
<sequence length="98" mass="11478">MFAGLERWSLDRADRVNMVSRGFESYFAPRHPHQCIWHTNGIDLLFVEAVEQGYAAEVDGMSKKLQYDFYYIKHFSLWLDVLISLKTVRILFTGFGAR</sequence>
<evidence type="ECO:0000313" key="2">
    <source>
        <dbReference type="EMBL" id="MCH4562704.1"/>
    </source>
</evidence>
<accession>A0ABS9RS90</accession>
<gene>
    <name evidence="2" type="ORF">MKP05_06115</name>
</gene>
<name>A0ABS9RS90_9GAMM</name>
<dbReference type="InterPro" id="IPR003362">
    <property type="entry name" value="Bact_transf"/>
</dbReference>
<evidence type="ECO:0000313" key="3">
    <source>
        <dbReference type="Proteomes" id="UP001202117"/>
    </source>
</evidence>
<keyword evidence="3" id="KW-1185">Reference proteome</keyword>
<keyword evidence="2" id="KW-0808">Transferase</keyword>
<dbReference type="GO" id="GO:0016740">
    <property type="term" value="F:transferase activity"/>
    <property type="evidence" value="ECO:0007669"/>
    <property type="project" value="UniProtKB-KW"/>
</dbReference>